<keyword evidence="5" id="KW-0408">Iron</keyword>
<evidence type="ECO:0000256" key="1">
    <source>
        <dbReference type="ARBA" id="ARBA00001954"/>
    </source>
</evidence>
<dbReference type="SUPFAM" id="SSF51197">
    <property type="entry name" value="Clavaminate synthase-like"/>
    <property type="match status" value="1"/>
</dbReference>
<dbReference type="AlphaFoldDB" id="A0A183B754"/>
<dbReference type="PANTHER" id="PTHR12461:SF106">
    <property type="entry name" value="BIFUNCTIONAL PEPTIDASE AND ARGINYL-HYDROXYLASE JMJD5"/>
    <property type="match status" value="1"/>
</dbReference>
<comment type="cofactor">
    <cofactor evidence="1">
        <name>Fe(2+)</name>
        <dbReference type="ChEBI" id="CHEBI:29033"/>
    </cofactor>
</comment>
<dbReference type="PANTHER" id="PTHR12461">
    <property type="entry name" value="HYPOXIA-INDUCIBLE FACTOR 1 ALPHA INHIBITOR-RELATED"/>
    <property type="match status" value="1"/>
</dbReference>
<comment type="subcellular location">
    <subcellularLocation>
        <location evidence="2">Nucleus</location>
    </subcellularLocation>
</comment>
<dbReference type="Pfam" id="PF13621">
    <property type="entry name" value="Cupin_8"/>
    <property type="match status" value="1"/>
</dbReference>
<dbReference type="InterPro" id="IPR041667">
    <property type="entry name" value="Cupin_8"/>
</dbReference>
<reference evidence="8" key="1">
    <citation type="submission" date="2016-06" db="UniProtKB">
        <authorList>
            <consortium name="WormBaseParasite"/>
        </authorList>
    </citation>
    <scope>IDENTIFICATION</scope>
</reference>
<keyword evidence="6" id="KW-0539">Nucleus</keyword>
<feature type="domain" description="JmjC" evidence="7">
    <location>
        <begin position="280"/>
        <end position="438"/>
    </location>
</feature>
<dbReference type="SMART" id="SM00558">
    <property type="entry name" value="JmjC"/>
    <property type="match status" value="1"/>
</dbReference>
<evidence type="ECO:0000256" key="3">
    <source>
        <dbReference type="ARBA" id="ARBA00022723"/>
    </source>
</evidence>
<proteinExistence type="predicted"/>
<keyword evidence="4" id="KW-0560">Oxidoreductase</keyword>
<organism evidence="8">
    <name type="scientific">Echinostoma caproni</name>
    <dbReference type="NCBI Taxonomy" id="27848"/>
    <lineage>
        <taxon>Eukaryota</taxon>
        <taxon>Metazoa</taxon>
        <taxon>Spiralia</taxon>
        <taxon>Lophotrochozoa</taxon>
        <taxon>Platyhelminthes</taxon>
        <taxon>Trematoda</taxon>
        <taxon>Digenea</taxon>
        <taxon>Plagiorchiida</taxon>
        <taxon>Echinostomata</taxon>
        <taxon>Echinostomatoidea</taxon>
        <taxon>Echinostomatidae</taxon>
        <taxon>Echinostoma</taxon>
    </lineage>
</organism>
<dbReference type="WBParaSite" id="ECPE_0001507901-mRNA-1">
    <property type="protein sequence ID" value="ECPE_0001507901-mRNA-1"/>
    <property type="gene ID" value="ECPE_0001507901"/>
</dbReference>
<evidence type="ECO:0000256" key="5">
    <source>
        <dbReference type="ARBA" id="ARBA00023004"/>
    </source>
</evidence>
<name>A0A183B754_9TREM</name>
<keyword evidence="3" id="KW-0479">Metal-binding</keyword>
<evidence type="ECO:0000259" key="7">
    <source>
        <dbReference type="PROSITE" id="PS51184"/>
    </source>
</evidence>
<dbReference type="GO" id="GO:0046872">
    <property type="term" value="F:metal ion binding"/>
    <property type="evidence" value="ECO:0007669"/>
    <property type="project" value="UniProtKB-KW"/>
</dbReference>
<evidence type="ECO:0000313" key="8">
    <source>
        <dbReference type="WBParaSite" id="ECPE_0001507901-mRNA-1"/>
    </source>
</evidence>
<accession>A0A183B754</accession>
<dbReference type="InterPro" id="IPR003347">
    <property type="entry name" value="JmjC_dom"/>
</dbReference>
<evidence type="ECO:0000256" key="2">
    <source>
        <dbReference type="ARBA" id="ARBA00004123"/>
    </source>
</evidence>
<sequence>LEKLVNSLRDDLDYGVWEDLNQLLSHYFARDLDPGEFERSSRYVLEYTWEQLHTGHWKNVPDHWRVAYACIRILRGLYILPGGSEALNKLAQRELLKSALPEFDYSLLLGYPVFDAVATRLASAIHELIEDEIDFQPPIEKRQKQDDHDLDAAGSSPPSLDAFDVGNRPVRALERISRPSLEKFLHLLAQGQPFILTGAMDFWPACQTRNNNRGWSVQSWRRRVGHRLVPIEIGSRYTDEAWGQELMTVSAFIDRYVNNGTGSNESKQPIGYLAQHQLFLQIPELGEDVFTPDYCMVSGMTNTDEATVDSNVWFGPAGTVSPLHHDSDRANLLTQIQGWKYVILYTADQTLLLYPHKDQMLCNTSQVDAEHPDLVEFPKFRQAEGFHGVLGPGEMLFIPPRCWHYIRALTVSFSVNFWWNVLSDFIPPWPTSDCSSQD</sequence>
<evidence type="ECO:0000256" key="4">
    <source>
        <dbReference type="ARBA" id="ARBA00023002"/>
    </source>
</evidence>
<dbReference type="PROSITE" id="PS51184">
    <property type="entry name" value="JMJC"/>
    <property type="match status" value="1"/>
</dbReference>
<dbReference type="GO" id="GO:0051864">
    <property type="term" value="F:histone H3K36 demethylase activity"/>
    <property type="evidence" value="ECO:0007669"/>
    <property type="project" value="TreeGrafter"/>
</dbReference>
<dbReference type="Gene3D" id="2.60.120.650">
    <property type="entry name" value="Cupin"/>
    <property type="match status" value="1"/>
</dbReference>
<protein>
    <submittedName>
        <fullName evidence="8">JmjC domain-containing protein</fullName>
    </submittedName>
</protein>
<dbReference type="GO" id="GO:0005634">
    <property type="term" value="C:nucleus"/>
    <property type="evidence" value="ECO:0007669"/>
    <property type="project" value="UniProtKB-SubCell"/>
</dbReference>
<evidence type="ECO:0000256" key="6">
    <source>
        <dbReference type="ARBA" id="ARBA00023242"/>
    </source>
</evidence>